<dbReference type="PANTHER" id="PTHR43272">
    <property type="entry name" value="LONG-CHAIN-FATTY-ACID--COA LIGASE"/>
    <property type="match status" value="1"/>
</dbReference>
<dbReference type="Gene3D" id="3.40.50.12780">
    <property type="entry name" value="N-terminal domain of ligase-like"/>
    <property type="match status" value="1"/>
</dbReference>
<keyword evidence="1" id="KW-0547">Nucleotide-binding</keyword>
<reference evidence="4" key="1">
    <citation type="submission" date="2023-03" db="EMBL/GenBank/DDBJ databases">
        <title>Massive genome expansion in bonnet fungi (Mycena s.s.) driven by repeated elements and novel gene families across ecological guilds.</title>
        <authorList>
            <consortium name="Lawrence Berkeley National Laboratory"/>
            <person name="Harder C.B."/>
            <person name="Miyauchi S."/>
            <person name="Viragh M."/>
            <person name="Kuo A."/>
            <person name="Thoen E."/>
            <person name="Andreopoulos B."/>
            <person name="Lu D."/>
            <person name="Skrede I."/>
            <person name="Drula E."/>
            <person name="Henrissat B."/>
            <person name="Morin E."/>
            <person name="Kohler A."/>
            <person name="Barry K."/>
            <person name="LaButti K."/>
            <person name="Morin E."/>
            <person name="Salamov A."/>
            <person name="Lipzen A."/>
            <person name="Mereny Z."/>
            <person name="Hegedus B."/>
            <person name="Baldrian P."/>
            <person name="Stursova M."/>
            <person name="Weitz H."/>
            <person name="Taylor A."/>
            <person name="Grigoriev I.V."/>
            <person name="Nagy L.G."/>
            <person name="Martin F."/>
            <person name="Kauserud H."/>
        </authorList>
    </citation>
    <scope>NUCLEOTIDE SEQUENCE</scope>
    <source>
        <strain evidence="4">9284</strain>
    </source>
</reference>
<keyword evidence="5" id="KW-1185">Reference proteome</keyword>
<evidence type="ECO:0000259" key="3">
    <source>
        <dbReference type="Pfam" id="PF00501"/>
    </source>
</evidence>
<gene>
    <name evidence="4" type="ORF">FB45DRAFT_840868</name>
</gene>
<evidence type="ECO:0000256" key="1">
    <source>
        <dbReference type="ARBA" id="ARBA00022741"/>
    </source>
</evidence>
<dbReference type="InterPro" id="IPR042099">
    <property type="entry name" value="ANL_N_sf"/>
</dbReference>
<organism evidence="4 5">
    <name type="scientific">Roridomyces roridus</name>
    <dbReference type="NCBI Taxonomy" id="1738132"/>
    <lineage>
        <taxon>Eukaryota</taxon>
        <taxon>Fungi</taxon>
        <taxon>Dikarya</taxon>
        <taxon>Basidiomycota</taxon>
        <taxon>Agaricomycotina</taxon>
        <taxon>Agaricomycetes</taxon>
        <taxon>Agaricomycetidae</taxon>
        <taxon>Agaricales</taxon>
        <taxon>Marasmiineae</taxon>
        <taxon>Mycenaceae</taxon>
        <taxon>Roridomyces</taxon>
    </lineage>
</organism>
<dbReference type="InterPro" id="IPR020845">
    <property type="entry name" value="AMP-binding_CS"/>
</dbReference>
<dbReference type="Proteomes" id="UP001221142">
    <property type="component" value="Unassembled WGS sequence"/>
</dbReference>
<dbReference type="InterPro" id="IPR000873">
    <property type="entry name" value="AMP-dep_synth/lig_dom"/>
</dbReference>
<dbReference type="GO" id="GO:0005783">
    <property type="term" value="C:endoplasmic reticulum"/>
    <property type="evidence" value="ECO:0007669"/>
    <property type="project" value="TreeGrafter"/>
</dbReference>
<evidence type="ECO:0000313" key="5">
    <source>
        <dbReference type="Proteomes" id="UP001221142"/>
    </source>
</evidence>
<dbReference type="AlphaFoldDB" id="A0AAD7BCP2"/>
<dbReference type="EMBL" id="JARKIF010000021">
    <property type="protein sequence ID" value="KAJ7617029.1"/>
    <property type="molecule type" value="Genomic_DNA"/>
</dbReference>
<dbReference type="GO" id="GO:0004467">
    <property type="term" value="F:long-chain fatty acid-CoA ligase activity"/>
    <property type="evidence" value="ECO:0007669"/>
    <property type="project" value="TreeGrafter"/>
</dbReference>
<dbReference type="Pfam" id="PF00501">
    <property type="entry name" value="AMP-binding"/>
    <property type="match status" value="1"/>
</dbReference>
<dbReference type="GO" id="GO:0016020">
    <property type="term" value="C:membrane"/>
    <property type="evidence" value="ECO:0007669"/>
    <property type="project" value="TreeGrafter"/>
</dbReference>
<evidence type="ECO:0000313" key="4">
    <source>
        <dbReference type="EMBL" id="KAJ7617029.1"/>
    </source>
</evidence>
<dbReference type="PROSITE" id="PS00455">
    <property type="entry name" value="AMP_BINDING"/>
    <property type="match status" value="1"/>
</dbReference>
<protein>
    <recommendedName>
        <fullName evidence="3">AMP-dependent synthetase/ligase domain-containing protein</fullName>
    </recommendedName>
</protein>
<dbReference type="SUPFAM" id="SSF56801">
    <property type="entry name" value="Acetyl-CoA synthetase-like"/>
    <property type="match status" value="1"/>
</dbReference>
<proteinExistence type="predicted"/>
<accession>A0AAD7BCP2</accession>
<name>A0AAD7BCP2_9AGAR</name>
<dbReference type="GO" id="GO:0005524">
    <property type="term" value="F:ATP binding"/>
    <property type="evidence" value="ECO:0007669"/>
    <property type="project" value="UniProtKB-KW"/>
</dbReference>
<sequence length="683" mass="74375">MANLAHNLAVPFPQNLPYDKQSVAVPGTKRPGQTAHYVNGIWGSMDISTLPLKTLPDVFANGLSGGPNRQYLGYRPVVSTEPLVFAPRYKWYTYGEVDARRRRLGSAIEHLFRTGAVGGGDMETVGIWSTNRPEWQMVDMALHAYKKVGVSLYDTLGKDAVEYIINHAHVTIIFATRDHVSTLLKLASKTPLKLVVSIDPLSADLRRALSEWGATLGVKIMDFAEVEALGEANLIDLIPVTPKDVASLCYTSGTTSMPKGVVLTHENFMATVVGNVMGLELPVGAVVFSYLPLAHIYERVTELITTAIGGSIGFFTDSPLRILEDCAALKPHYFPGVPRVLNRIYQAAMATTAAPGLKGTLFRTALAAKLEKWRRTGDNTHAFWDRLVFSKIAGLLGGRLLFVSSGSAPISRDVVDFLNVAFSCYFTEGWGMTETTGGTTKSWPGDPAACGSVGPPYCTVTFKLIDVPAMNYTSEDKPNARGELCCKGPGVFTVYYKDEKNTQSTIDEEGWMHTGDVAEVDSAGRFKIIDRVKNIMKLAQGEYVALEKVENIYSACPAVAQIYIHGDGLQAYLIAVVVPDPIQLAGIAGKLLGKQVSPEDVGALAAVAGDASVKQYLFKLLSAEAEKNQLKGFERVKRIHVTMNAFTVEDGSLTPTFKIKRKDAYNKFKAELDGLYELGEPKL</sequence>
<dbReference type="PANTHER" id="PTHR43272:SF33">
    <property type="entry name" value="AMP-BINDING DOMAIN-CONTAINING PROTEIN-RELATED"/>
    <property type="match status" value="1"/>
</dbReference>
<feature type="domain" description="AMP-dependent synthetase/ligase" evidence="3">
    <location>
        <begin position="85"/>
        <end position="496"/>
    </location>
</feature>
<keyword evidence="2" id="KW-0067">ATP-binding</keyword>
<evidence type="ECO:0000256" key="2">
    <source>
        <dbReference type="ARBA" id="ARBA00022840"/>
    </source>
</evidence>
<comment type="caution">
    <text evidence="4">The sequence shown here is derived from an EMBL/GenBank/DDBJ whole genome shotgun (WGS) entry which is preliminary data.</text>
</comment>